<evidence type="ECO:0000256" key="3">
    <source>
        <dbReference type="ARBA" id="ARBA00022691"/>
    </source>
</evidence>
<dbReference type="CDD" id="cd02440">
    <property type="entry name" value="AdoMet_MTases"/>
    <property type="match status" value="1"/>
</dbReference>
<keyword evidence="5" id="KW-1185">Reference proteome</keyword>
<proteinExistence type="predicted"/>
<dbReference type="RefSeq" id="WP_265384394.1">
    <property type="nucleotide sequence ID" value="NZ_CP110615.1"/>
</dbReference>
<dbReference type="SUPFAM" id="SSF53335">
    <property type="entry name" value="S-adenosyl-L-methionine-dependent methyltransferases"/>
    <property type="match status" value="1"/>
</dbReference>
<dbReference type="Proteomes" id="UP001164965">
    <property type="component" value="Chromosome"/>
</dbReference>
<keyword evidence="2" id="KW-0808">Transferase</keyword>
<evidence type="ECO:0000313" key="5">
    <source>
        <dbReference type="Proteomes" id="UP001164965"/>
    </source>
</evidence>
<keyword evidence="1 4" id="KW-0489">Methyltransferase</keyword>
<gene>
    <name evidence="4" type="ORF">RHODO2019_07770</name>
</gene>
<organism evidence="4 5">
    <name type="scientific">Rhodococcus antarcticus</name>
    <dbReference type="NCBI Taxonomy" id="2987751"/>
    <lineage>
        <taxon>Bacteria</taxon>
        <taxon>Bacillati</taxon>
        <taxon>Actinomycetota</taxon>
        <taxon>Actinomycetes</taxon>
        <taxon>Mycobacteriales</taxon>
        <taxon>Nocardiaceae</taxon>
        <taxon>Rhodococcus</taxon>
    </lineage>
</organism>
<sequence length="281" mass="29848">MRARNQLLDTDEPGRTVLTRHLPLPALHPVDYARGHAQFEARSDQRRRIVGWLDARLAEHPAEAPLSVLSVGCGTGAVDAPLAAAAAGRAVPGAVVRWTGIDPHGPSAAAFDAAVRHAAPDAEVVARACTFEALDTSDRFDVVTFVHSLYYVPDVLAALRRAVAMLSPGGRLLVLHAPLGALNELAATLAPETDGHPQWWSDTVIAELAGMGLRVHVEELDAEVDLTGCDSADRALLDFTVQAELTDEARPAVLEALRAAARPGGGLRLPHPVTAFTVRPR</sequence>
<dbReference type="Pfam" id="PF13489">
    <property type="entry name" value="Methyltransf_23"/>
    <property type="match status" value="1"/>
</dbReference>
<evidence type="ECO:0000313" key="4">
    <source>
        <dbReference type="EMBL" id="UZJ26290.1"/>
    </source>
</evidence>
<evidence type="ECO:0000256" key="2">
    <source>
        <dbReference type="ARBA" id="ARBA00022679"/>
    </source>
</evidence>
<dbReference type="GO" id="GO:0032259">
    <property type="term" value="P:methylation"/>
    <property type="evidence" value="ECO:0007669"/>
    <property type="project" value="UniProtKB-KW"/>
</dbReference>
<dbReference type="GO" id="GO:0008168">
    <property type="term" value="F:methyltransferase activity"/>
    <property type="evidence" value="ECO:0007669"/>
    <property type="project" value="UniProtKB-KW"/>
</dbReference>
<evidence type="ECO:0000256" key="1">
    <source>
        <dbReference type="ARBA" id="ARBA00022603"/>
    </source>
</evidence>
<dbReference type="InterPro" id="IPR029063">
    <property type="entry name" value="SAM-dependent_MTases_sf"/>
</dbReference>
<keyword evidence="3" id="KW-0949">S-adenosyl-L-methionine</keyword>
<name>A0ABY6P3P4_9NOCA</name>
<dbReference type="PANTHER" id="PTHR43464:SF19">
    <property type="entry name" value="UBIQUINONE BIOSYNTHESIS O-METHYLTRANSFERASE, MITOCHONDRIAL"/>
    <property type="match status" value="1"/>
</dbReference>
<dbReference type="EMBL" id="CP110615">
    <property type="protein sequence ID" value="UZJ26290.1"/>
    <property type="molecule type" value="Genomic_DNA"/>
</dbReference>
<accession>A0ABY6P3P4</accession>
<dbReference type="Gene3D" id="3.40.50.150">
    <property type="entry name" value="Vaccinia Virus protein VP39"/>
    <property type="match status" value="1"/>
</dbReference>
<protein>
    <submittedName>
        <fullName evidence="4">Class I SAM-dependent methyltransferase</fullName>
    </submittedName>
</protein>
<reference evidence="4" key="1">
    <citation type="submission" date="2022-10" db="EMBL/GenBank/DDBJ databases">
        <title>Rhodococcus sp.75.</title>
        <authorList>
            <person name="Sun M."/>
        </authorList>
    </citation>
    <scope>NUCLEOTIDE SEQUENCE</scope>
    <source>
        <strain evidence="4">75</strain>
    </source>
</reference>
<dbReference type="PANTHER" id="PTHR43464">
    <property type="entry name" value="METHYLTRANSFERASE"/>
    <property type="match status" value="1"/>
</dbReference>